<protein>
    <submittedName>
        <fullName evidence="1">Uncharacterized protein</fullName>
    </submittedName>
</protein>
<keyword evidence="1" id="KW-0150">Chloroplast</keyword>
<dbReference type="EMBL" id="HM222967">
    <property type="protein sequence ID" value="ADJ66532.1"/>
    <property type="molecule type" value="Genomic_DNA"/>
</dbReference>
<sequence>MFIGKIKNLEIKKFSLVKWYKHRMVTKSLILHTPAYKTVRKSTSWKFVRVGDLCLFGSLETIGRKNLQQFYGMVLKRRITSEGLRLFLLLYASRGYLLPHIKSVVLGTPKLRLLHQGFNYRYKNSKFIRRQLKEL</sequence>
<gene>
    <name evidence="1" type="primary">orf135</name>
</gene>
<dbReference type="GeneID" id="9480927"/>
<evidence type="ECO:0000313" key="1">
    <source>
        <dbReference type="EMBL" id="ADJ66532.1"/>
    </source>
</evidence>
<reference evidence="1" key="1">
    <citation type="journal article" date="2010" name="Proc. Natl. Acad. Sci. U.S.A.">
        <title>A common red algal origin of the apicomplexan, dinoflagellate, and heterokont plastids.</title>
        <authorList>
            <person name="Janouskovec J."/>
            <person name="Horak A."/>
            <person name="Obornik M."/>
            <person name="Lukes J."/>
            <person name="Keeling P.J."/>
        </authorList>
    </citation>
    <scope>NUCLEOTIDE SEQUENCE</scope>
    <source>
        <strain evidence="1">CCMP2878</strain>
    </source>
</reference>
<organism evidence="1">
    <name type="scientific">Chromera velia</name>
    <dbReference type="NCBI Taxonomy" id="505693"/>
    <lineage>
        <taxon>Eukaryota</taxon>
        <taxon>Sar</taxon>
        <taxon>Alveolata</taxon>
        <taxon>Colpodellida</taxon>
        <taxon>Chromeraceae</taxon>
        <taxon>Chromera</taxon>
    </lineage>
</organism>
<proteinExistence type="predicted"/>
<keyword evidence="1" id="KW-0934">Plastid</keyword>
<accession>D9IXK4</accession>
<dbReference type="RefSeq" id="YP_003795290.1">
    <property type="nucleotide sequence ID" value="NC_014340.2"/>
</dbReference>
<geneLocation type="chloroplast" evidence="1"/>
<reference evidence="1" key="2">
    <citation type="submission" date="2013-03" db="EMBL/GenBank/DDBJ databases">
        <title>Split photosystem protein, linear topology, and growth of structural complexity in the recombination-driven plastid genome of Chromera velia.</title>
        <authorList>
            <person name="Janouskovec J."/>
            <person name="Sobotka R."/>
            <person name="Lai D.-H."/>
            <person name="Flegontov P."/>
            <person name="Konik P."/>
            <person name="Komenda J."/>
            <person name="Ali S."/>
            <person name="Prasil O."/>
            <person name="Pain A."/>
            <person name="Obornik M."/>
            <person name="Lukes J."/>
            <person name="Keeling P.J."/>
        </authorList>
    </citation>
    <scope>NUCLEOTIDE SEQUENCE</scope>
    <source>
        <strain evidence="1">CCMP2878</strain>
    </source>
</reference>
<name>D9IXK4_9ALVE</name>
<dbReference type="AlphaFoldDB" id="D9IXK4"/>